<keyword evidence="2" id="KW-1277">Toxin-antitoxin system</keyword>
<sequence length="97" mass="10903">MTAIELTKEAERDLIDIFLFGVEHFGVAQAERYSAALMAKIESAAANPSFGADYEFVRSGLRRYEATSHAIYYRPTEEGILVLRILHGRMDPACHLI</sequence>
<evidence type="ECO:0000256" key="2">
    <source>
        <dbReference type="ARBA" id="ARBA00022649"/>
    </source>
</evidence>
<evidence type="ECO:0000313" key="4">
    <source>
        <dbReference type="EMBL" id="APZ55353.1"/>
    </source>
</evidence>
<gene>
    <name evidence="4" type="ORF">Ga0080574_TMP5071</name>
</gene>
<evidence type="ECO:0000313" key="5">
    <source>
        <dbReference type="Proteomes" id="UP000187059"/>
    </source>
</evidence>
<evidence type="ECO:0000256" key="1">
    <source>
        <dbReference type="ARBA" id="ARBA00006226"/>
    </source>
</evidence>
<dbReference type="InterPro" id="IPR051803">
    <property type="entry name" value="TA_system_RelE-like_toxin"/>
</dbReference>
<dbReference type="RefSeq" id="WP_076706297.1">
    <property type="nucleotide sequence ID" value="NZ_CP015096.1"/>
</dbReference>
<accession>A0A1P8V125</accession>
<dbReference type="Gene3D" id="3.30.2310.20">
    <property type="entry name" value="RelE-like"/>
    <property type="match status" value="1"/>
</dbReference>
<comment type="similarity">
    <text evidence="1 3">Belongs to the RelE toxin family.</text>
</comment>
<dbReference type="InterPro" id="IPR035093">
    <property type="entry name" value="RelE/ParE_toxin_dom_sf"/>
</dbReference>
<dbReference type="InterPro" id="IPR007712">
    <property type="entry name" value="RelE/ParE_toxin"/>
</dbReference>
<dbReference type="KEGG" id="paby:Ga0080574_TMP5071"/>
<keyword evidence="4" id="KW-0614">Plasmid</keyword>
<protein>
    <recommendedName>
        <fullName evidence="3">Toxin</fullName>
    </recommendedName>
</protein>
<dbReference type="OrthoDB" id="7173315at2"/>
<reference evidence="4 5" key="1">
    <citation type="submission" date="2016-04" db="EMBL/GenBank/DDBJ databases">
        <title>Deep-sea bacteria in the southern Pacific.</title>
        <authorList>
            <person name="Tang K."/>
        </authorList>
    </citation>
    <scope>NUCLEOTIDE SEQUENCE [LARGE SCALE GENOMIC DNA]</scope>
    <source>
        <strain evidence="4 5">JLT2014</strain>
        <plasmid evidence="5">ppaby8</plasmid>
    </source>
</reference>
<dbReference type="AlphaFoldDB" id="A0A1P8V125"/>
<dbReference type="InterPro" id="IPR028344">
    <property type="entry name" value="ParE1/4"/>
</dbReference>
<proteinExistence type="inferred from homology"/>
<geneLocation type="plasmid" evidence="5">
    <name>ppaby8</name>
</geneLocation>
<dbReference type="PANTHER" id="PTHR33755:SF9">
    <property type="entry name" value="TOXIN PARE1"/>
    <property type="match status" value="1"/>
</dbReference>
<dbReference type="PIRSF" id="PIRSF029218">
    <property type="entry name" value="ParE"/>
    <property type="match status" value="1"/>
</dbReference>
<evidence type="ECO:0000256" key="3">
    <source>
        <dbReference type="PIRNR" id="PIRNR029218"/>
    </source>
</evidence>
<organism evidence="4 5">
    <name type="scientific">Salipiger abyssi</name>
    <dbReference type="NCBI Taxonomy" id="1250539"/>
    <lineage>
        <taxon>Bacteria</taxon>
        <taxon>Pseudomonadati</taxon>
        <taxon>Pseudomonadota</taxon>
        <taxon>Alphaproteobacteria</taxon>
        <taxon>Rhodobacterales</taxon>
        <taxon>Roseobacteraceae</taxon>
        <taxon>Salipiger</taxon>
    </lineage>
</organism>
<dbReference type="PANTHER" id="PTHR33755">
    <property type="entry name" value="TOXIN PARE1-RELATED"/>
    <property type="match status" value="1"/>
</dbReference>
<dbReference type="Pfam" id="PF05016">
    <property type="entry name" value="ParE_toxin"/>
    <property type="match status" value="1"/>
</dbReference>
<dbReference type="Proteomes" id="UP000187059">
    <property type="component" value="Plasmid pPABY8"/>
</dbReference>
<dbReference type="EMBL" id="CP015096">
    <property type="protein sequence ID" value="APZ55353.1"/>
    <property type="molecule type" value="Genomic_DNA"/>
</dbReference>
<name>A0A1P8V125_9RHOB</name>
<keyword evidence="5" id="KW-1185">Reference proteome</keyword>